<protein>
    <submittedName>
        <fullName evidence="5">NAD(P)-binding protein</fullName>
    </submittedName>
</protein>
<dbReference type="Pfam" id="PF02826">
    <property type="entry name" value="2-Hacid_dh_C"/>
    <property type="match status" value="1"/>
</dbReference>
<keyword evidence="2" id="KW-0560">Oxidoreductase</keyword>
<dbReference type="SUPFAM" id="SSF51735">
    <property type="entry name" value="NAD(P)-binding Rossmann-fold domains"/>
    <property type="match status" value="1"/>
</dbReference>
<dbReference type="InterPro" id="IPR006140">
    <property type="entry name" value="D-isomer_DH_NAD-bd"/>
</dbReference>
<dbReference type="OrthoDB" id="298012at2759"/>
<evidence type="ECO:0000259" key="4">
    <source>
        <dbReference type="Pfam" id="PF02826"/>
    </source>
</evidence>
<reference evidence="5" key="1">
    <citation type="journal article" date="2020" name="Stud. Mycol.">
        <title>101 Dothideomycetes genomes: a test case for predicting lifestyles and emergence of pathogens.</title>
        <authorList>
            <person name="Haridas S."/>
            <person name="Albert R."/>
            <person name="Binder M."/>
            <person name="Bloem J."/>
            <person name="Labutti K."/>
            <person name="Salamov A."/>
            <person name="Andreopoulos B."/>
            <person name="Baker S."/>
            <person name="Barry K."/>
            <person name="Bills G."/>
            <person name="Bluhm B."/>
            <person name="Cannon C."/>
            <person name="Castanera R."/>
            <person name="Culley D."/>
            <person name="Daum C."/>
            <person name="Ezra D."/>
            <person name="Gonzalez J."/>
            <person name="Henrissat B."/>
            <person name="Kuo A."/>
            <person name="Liang C."/>
            <person name="Lipzen A."/>
            <person name="Lutzoni F."/>
            <person name="Magnuson J."/>
            <person name="Mondo S."/>
            <person name="Nolan M."/>
            <person name="Ohm R."/>
            <person name="Pangilinan J."/>
            <person name="Park H.-J."/>
            <person name="Ramirez L."/>
            <person name="Alfaro M."/>
            <person name="Sun H."/>
            <person name="Tritt A."/>
            <person name="Yoshinaga Y."/>
            <person name="Zwiers L.-H."/>
            <person name="Turgeon B."/>
            <person name="Goodwin S."/>
            <person name="Spatafora J."/>
            <person name="Crous P."/>
            <person name="Grigoriev I."/>
        </authorList>
    </citation>
    <scope>NUCLEOTIDE SEQUENCE</scope>
    <source>
        <strain evidence="5">CBS 122367</strain>
    </source>
</reference>
<dbReference type="Proteomes" id="UP000799291">
    <property type="component" value="Unassembled WGS sequence"/>
</dbReference>
<evidence type="ECO:0000256" key="2">
    <source>
        <dbReference type="ARBA" id="ARBA00023002"/>
    </source>
</evidence>
<proteinExistence type="inferred from homology"/>
<feature type="domain" description="D-isomer specific 2-hydroxyacid dehydrogenase NAD-binding" evidence="4">
    <location>
        <begin position="124"/>
        <end position="311"/>
    </location>
</feature>
<dbReference type="GO" id="GO:0051287">
    <property type="term" value="F:NAD binding"/>
    <property type="evidence" value="ECO:0007669"/>
    <property type="project" value="InterPro"/>
</dbReference>
<organism evidence="5 6">
    <name type="scientific">Lentithecium fluviatile CBS 122367</name>
    <dbReference type="NCBI Taxonomy" id="1168545"/>
    <lineage>
        <taxon>Eukaryota</taxon>
        <taxon>Fungi</taxon>
        <taxon>Dikarya</taxon>
        <taxon>Ascomycota</taxon>
        <taxon>Pezizomycotina</taxon>
        <taxon>Dothideomycetes</taxon>
        <taxon>Pleosporomycetidae</taxon>
        <taxon>Pleosporales</taxon>
        <taxon>Massarineae</taxon>
        <taxon>Lentitheciaceae</taxon>
        <taxon>Lentithecium</taxon>
    </lineage>
</organism>
<sequence>MSPAQPHHNAGSPTHTIIVLESDAVKLPRDIGLQGCAYKIEEYPSTLPSQITQRIKKALVVVTARSVKLDAFVFSEDVSPRLQLVICLSEETDAVDRDACNERGIKMCHCAHVAFSTAISEHAMAMYFALRRRLLVTHRDVQNGLWNEDDSLGGLMKISYGERGRSTPLTCGAEVMGIIGDGFIAQHIARLGRLLGMDTSFAERKGEKSCRDGQLPFKQVLKSSTVLVIALPQCSASSTLIGLSELRSMPRKAVLVNISAGGAVDEAALLDALKNEWISGAVDLSMSGDARQDAGLLIGEHTDEPNPITTPNIATKSLFVRKSVGKVVKQVMETWHRGEWEIVSECMEELKGLGIVYDG</sequence>
<dbReference type="InterPro" id="IPR036291">
    <property type="entry name" value="NAD(P)-bd_dom_sf"/>
</dbReference>
<evidence type="ECO:0000256" key="3">
    <source>
        <dbReference type="ARBA" id="ARBA00023027"/>
    </source>
</evidence>
<evidence type="ECO:0000313" key="6">
    <source>
        <dbReference type="Proteomes" id="UP000799291"/>
    </source>
</evidence>
<keyword evidence="6" id="KW-1185">Reference proteome</keyword>
<evidence type="ECO:0000313" key="5">
    <source>
        <dbReference type="EMBL" id="KAF2679177.1"/>
    </source>
</evidence>
<dbReference type="AlphaFoldDB" id="A0A6G1ILR2"/>
<comment type="similarity">
    <text evidence="1">Belongs to the D-isomer specific 2-hydroxyacid dehydrogenase family.</text>
</comment>
<dbReference type="InterPro" id="IPR050418">
    <property type="entry name" value="D-iso_2-hydroxyacid_DH_PdxB"/>
</dbReference>
<dbReference type="PANTHER" id="PTHR43761:SF1">
    <property type="entry name" value="D-ISOMER SPECIFIC 2-HYDROXYACID DEHYDROGENASE CATALYTIC DOMAIN-CONTAINING PROTEIN-RELATED"/>
    <property type="match status" value="1"/>
</dbReference>
<gene>
    <name evidence="5" type="ORF">K458DRAFT_394323</name>
</gene>
<name>A0A6G1ILR2_9PLEO</name>
<dbReference type="PANTHER" id="PTHR43761">
    <property type="entry name" value="D-ISOMER SPECIFIC 2-HYDROXYACID DEHYDROGENASE FAMILY PROTEIN (AFU_ORTHOLOGUE AFUA_1G13630)"/>
    <property type="match status" value="1"/>
</dbReference>
<evidence type="ECO:0000256" key="1">
    <source>
        <dbReference type="ARBA" id="ARBA00005854"/>
    </source>
</evidence>
<dbReference type="GO" id="GO:0016616">
    <property type="term" value="F:oxidoreductase activity, acting on the CH-OH group of donors, NAD or NADP as acceptor"/>
    <property type="evidence" value="ECO:0007669"/>
    <property type="project" value="InterPro"/>
</dbReference>
<keyword evidence="3" id="KW-0520">NAD</keyword>
<dbReference type="Gene3D" id="3.40.50.720">
    <property type="entry name" value="NAD(P)-binding Rossmann-like Domain"/>
    <property type="match status" value="2"/>
</dbReference>
<accession>A0A6G1ILR2</accession>
<dbReference type="EMBL" id="MU005606">
    <property type="protein sequence ID" value="KAF2679177.1"/>
    <property type="molecule type" value="Genomic_DNA"/>
</dbReference>
<dbReference type="SUPFAM" id="SSF52283">
    <property type="entry name" value="Formate/glycerate dehydrogenase catalytic domain-like"/>
    <property type="match status" value="1"/>
</dbReference>